<reference evidence="1 2" key="1">
    <citation type="journal article" date="2013" name="PLoS Genet.">
        <title>The genome and development-dependent transcriptomes of Pyronema confluens: a window into fungal evolution.</title>
        <authorList>
            <person name="Traeger S."/>
            <person name="Altegoer F."/>
            <person name="Freitag M."/>
            <person name="Gabaldon T."/>
            <person name="Kempken F."/>
            <person name="Kumar A."/>
            <person name="Marcet-Houben M."/>
            <person name="Poggeler S."/>
            <person name="Stajich J.E."/>
            <person name="Nowrousian M."/>
        </authorList>
    </citation>
    <scope>NUCLEOTIDE SEQUENCE [LARGE SCALE GENOMIC DNA]</scope>
    <source>
        <strain evidence="2">CBS 100304</strain>
        <tissue evidence="1">Vegetative mycelium</tissue>
    </source>
</reference>
<keyword evidence="2" id="KW-1185">Reference proteome</keyword>
<evidence type="ECO:0000313" key="2">
    <source>
        <dbReference type="Proteomes" id="UP000018144"/>
    </source>
</evidence>
<evidence type="ECO:0000313" key="1">
    <source>
        <dbReference type="EMBL" id="CCX13703.1"/>
    </source>
</evidence>
<dbReference type="Proteomes" id="UP000018144">
    <property type="component" value="Unassembled WGS sequence"/>
</dbReference>
<accession>U4L7Q4</accession>
<name>U4L7Q4_PYROM</name>
<proteinExistence type="predicted"/>
<dbReference type="EMBL" id="HF935887">
    <property type="protein sequence ID" value="CCX13703.1"/>
    <property type="molecule type" value="Genomic_DNA"/>
</dbReference>
<sequence>MFPTTRLLSPTLGRFCSFGVRTRTVPHPTAIMGATAGTTTTAATKSFKNSATNNFKSSEHKSILLPMIPRVHEVDPAPNHNEIPIYRIPLTEKSSEARETVYKHLHLGLLELRGSILFHTTAMLDKPLVNWPTFCYFLRQERIFGLSPENIGDDLERLLSPNFLRTKATETRGPYTLVLMHWMQQSGMDYRAWYKFEEMFAKNDCSLRESCQMNALGAPKPEEANLELIVKGMQQGLLDRGMGDREEMKWMVREVLKAVPRVRIMGWDWE</sequence>
<dbReference type="AlphaFoldDB" id="U4L7Q4"/>
<organism evidence="1 2">
    <name type="scientific">Pyronema omphalodes (strain CBS 100304)</name>
    <name type="common">Pyronema confluens</name>
    <dbReference type="NCBI Taxonomy" id="1076935"/>
    <lineage>
        <taxon>Eukaryota</taxon>
        <taxon>Fungi</taxon>
        <taxon>Dikarya</taxon>
        <taxon>Ascomycota</taxon>
        <taxon>Pezizomycotina</taxon>
        <taxon>Pezizomycetes</taxon>
        <taxon>Pezizales</taxon>
        <taxon>Pyronemataceae</taxon>
        <taxon>Pyronema</taxon>
    </lineage>
</organism>
<gene>
    <name evidence="1" type="ORF">PCON_13296</name>
</gene>
<protein>
    <submittedName>
        <fullName evidence="1">Uncharacterized protein</fullName>
    </submittedName>
</protein>
<dbReference type="OrthoDB" id="10406336at2759"/>